<name>A0A937FYA4_9BACT</name>
<gene>
    <name evidence="2" type="ORF">JMN32_02450</name>
</gene>
<dbReference type="InterPro" id="IPR015943">
    <property type="entry name" value="WD40/YVTN_repeat-like_dom_sf"/>
</dbReference>
<proteinExistence type="predicted"/>
<dbReference type="AlphaFoldDB" id="A0A937FYA4"/>
<dbReference type="Pfam" id="PF13360">
    <property type="entry name" value="PQQ_2"/>
    <property type="match status" value="1"/>
</dbReference>
<dbReference type="Proteomes" id="UP000614216">
    <property type="component" value="Unassembled WGS sequence"/>
</dbReference>
<dbReference type="InterPro" id="IPR018391">
    <property type="entry name" value="PQQ_b-propeller_rpt"/>
</dbReference>
<dbReference type="SUPFAM" id="SSF101898">
    <property type="entry name" value="NHL repeat"/>
    <property type="match status" value="1"/>
</dbReference>
<evidence type="ECO:0000259" key="1">
    <source>
        <dbReference type="Pfam" id="PF13360"/>
    </source>
</evidence>
<feature type="domain" description="Pyrrolo-quinoline quinone repeat" evidence="1">
    <location>
        <begin position="207"/>
        <end position="288"/>
    </location>
</feature>
<protein>
    <submittedName>
        <fullName evidence="2">PQQ-like beta-propeller repeat protein</fullName>
    </submittedName>
</protein>
<accession>A0A937FYA4</accession>
<evidence type="ECO:0000313" key="2">
    <source>
        <dbReference type="EMBL" id="MBL6445151.1"/>
    </source>
</evidence>
<organism evidence="2 3">
    <name type="scientific">Fulvivirga marina</name>
    <dbReference type="NCBI Taxonomy" id="2494733"/>
    <lineage>
        <taxon>Bacteria</taxon>
        <taxon>Pseudomonadati</taxon>
        <taxon>Bacteroidota</taxon>
        <taxon>Cytophagia</taxon>
        <taxon>Cytophagales</taxon>
        <taxon>Fulvivirgaceae</taxon>
        <taxon>Fulvivirga</taxon>
    </lineage>
</organism>
<evidence type="ECO:0000313" key="3">
    <source>
        <dbReference type="Proteomes" id="UP000614216"/>
    </source>
</evidence>
<sequence>MRSNVFYNTRKQMPSADFGCAIELQCKISNCASMAVSDKEFMYIPMADGRIKMVDIDTLELKKEINLKDFAEIHRDKDDFGGMYLLLYENSIIIQLDEAIYLYEINKGNLSVLIELNDLFLIYDSFIFKNSLFVSLDKGNENVLLLIDLAEKSKRVEFKQGSFPKFILFEREHIFLTDDSNIVCRSITDGTVLWKTELASYGNYHDDVWESDEEGDITMYAVLVDNNLIVGVDKGKVISLSTKSGEVNWVASINAESAGVSLIYSEGDPYIYALANYLYEIDIKTGELKRSSNIDQALNEIKLDLGHLGISKSCLFIGTSIGTPALVVLEKNSFEIKNSHPLEDNCELYGYPAIMGRHLILMDFSKQLYIFAEN</sequence>
<dbReference type="EMBL" id="JAEUGD010000004">
    <property type="protein sequence ID" value="MBL6445151.1"/>
    <property type="molecule type" value="Genomic_DNA"/>
</dbReference>
<reference evidence="2" key="1">
    <citation type="submission" date="2021-01" db="EMBL/GenBank/DDBJ databases">
        <title>Fulvivirga kasyanovii gen. nov., sp nov., a novel member of the phylum Bacteroidetes isolated from seawater in a mussel farm.</title>
        <authorList>
            <person name="Zhao L.-H."/>
            <person name="Wang Z.-J."/>
        </authorList>
    </citation>
    <scope>NUCLEOTIDE SEQUENCE</scope>
    <source>
        <strain evidence="2">29W222</strain>
    </source>
</reference>
<comment type="caution">
    <text evidence="2">The sequence shown here is derived from an EMBL/GenBank/DDBJ whole genome shotgun (WGS) entry which is preliminary data.</text>
</comment>
<dbReference type="Gene3D" id="2.130.10.10">
    <property type="entry name" value="YVTN repeat-like/Quinoprotein amine dehydrogenase"/>
    <property type="match status" value="1"/>
</dbReference>
<dbReference type="InterPro" id="IPR011047">
    <property type="entry name" value="Quinoprotein_ADH-like_sf"/>
</dbReference>
<dbReference type="SUPFAM" id="SSF50998">
    <property type="entry name" value="Quinoprotein alcohol dehydrogenase-like"/>
    <property type="match status" value="1"/>
</dbReference>
<dbReference type="SMART" id="SM00564">
    <property type="entry name" value="PQQ"/>
    <property type="match status" value="2"/>
</dbReference>
<dbReference type="InterPro" id="IPR002372">
    <property type="entry name" value="PQQ_rpt_dom"/>
</dbReference>
<keyword evidence="3" id="KW-1185">Reference proteome</keyword>